<proteinExistence type="predicted"/>
<gene>
    <name evidence="1" type="ORF">NAG76_05300</name>
</gene>
<name>A0A9J6ZHN1_9BACL</name>
<dbReference type="KEGG" id="plig:NAG76_05300"/>
<dbReference type="Proteomes" id="UP001056756">
    <property type="component" value="Chromosome"/>
</dbReference>
<evidence type="ECO:0000313" key="1">
    <source>
        <dbReference type="EMBL" id="URN95662.1"/>
    </source>
</evidence>
<sequence length="78" mass="8641">MLLWNRAESQITYLNNGATVKPGETIYWSPLLKDASQQPAATNAEIEITAFKDKIKLGSNTIEITLGKDNLYTGVLKE</sequence>
<protein>
    <submittedName>
        <fullName evidence="1">Uncharacterized protein</fullName>
    </submittedName>
</protein>
<organism evidence="1 2">
    <name type="scientific">Candidatus Pristimantibacillus lignocellulolyticus</name>
    <dbReference type="NCBI Taxonomy" id="2994561"/>
    <lineage>
        <taxon>Bacteria</taxon>
        <taxon>Bacillati</taxon>
        <taxon>Bacillota</taxon>
        <taxon>Bacilli</taxon>
        <taxon>Bacillales</taxon>
        <taxon>Paenibacillaceae</taxon>
        <taxon>Candidatus Pristimantibacillus</taxon>
    </lineage>
</organism>
<reference evidence="1" key="1">
    <citation type="submission" date="2022-05" db="EMBL/GenBank/DDBJ databases">
        <title>Novel bacterial taxa in a minimal lignocellulolytic consortium and its capacity to transform plastics disclosed by genome-resolved metagenomics.</title>
        <authorList>
            <person name="Rodriguez C.A.D."/>
            <person name="Diaz-Garcia L."/>
            <person name="Herrera K."/>
            <person name="Tarazona N.A."/>
            <person name="Sproer C."/>
            <person name="Overmann J."/>
            <person name="Jimenez D.J."/>
        </authorList>
    </citation>
    <scope>NUCLEOTIDE SEQUENCE</scope>
    <source>
        <strain evidence="1">MAG5</strain>
    </source>
</reference>
<accession>A0A9J6ZHN1</accession>
<evidence type="ECO:0000313" key="2">
    <source>
        <dbReference type="Proteomes" id="UP001056756"/>
    </source>
</evidence>
<dbReference type="EMBL" id="CP097899">
    <property type="protein sequence ID" value="URN95662.1"/>
    <property type="molecule type" value="Genomic_DNA"/>
</dbReference>
<dbReference type="AlphaFoldDB" id="A0A9J6ZHN1"/>